<dbReference type="InterPro" id="IPR006366">
    <property type="entry name" value="CobA/CysG_C"/>
</dbReference>
<dbReference type="PANTHER" id="PTHR45790:SF3">
    <property type="entry name" value="S-ADENOSYL-L-METHIONINE-DEPENDENT UROPORPHYRINOGEN III METHYLTRANSFERASE, CHLOROPLASTIC"/>
    <property type="match status" value="1"/>
</dbReference>
<dbReference type="InterPro" id="IPR050161">
    <property type="entry name" value="Siro_Cobalamin_biosynth"/>
</dbReference>
<evidence type="ECO:0000256" key="8">
    <source>
        <dbReference type="ARBA" id="ARBA00023239"/>
    </source>
</evidence>
<evidence type="ECO:0000313" key="14">
    <source>
        <dbReference type="EMBL" id="SON53004.1"/>
    </source>
</evidence>
<dbReference type="PROSITE" id="PS00839">
    <property type="entry name" value="SUMT_1"/>
    <property type="match status" value="1"/>
</dbReference>
<dbReference type="InterPro" id="IPR000878">
    <property type="entry name" value="4pyrrol_Mease"/>
</dbReference>
<dbReference type="Proteomes" id="UP000235828">
    <property type="component" value="Chromosome B"/>
</dbReference>
<evidence type="ECO:0000256" key="10">
    <source>
        <dbReference type="ARBA" id="ARBA00023268"/>
    </source>
</evidence>
<dbReference type="RefSeq" id="WP_231897944.1">
    <property type="nucleotide sequence ID" value="NZ_LT960612.1"/>
</dbReference>
<dbReference type="FunFam" id="3.30.950.10:FF:000001">
    <property type="entry name" value="Siroheme synthase"/>
    <property type="match status" value="1"/>
</dbReference>
<keyword evidence="10" id="KW-0511">Multifunctional enzyme</keyword>
<keyword evidence="5 14" id="KW-0808">Transferase</keyword>
<evidence type="ECO:0000256" key="3">
    <source>
        <dbReference type="ARBA" id="ARBA00022573"/>
    </source>
</evidence>
<dbReference type="InterPro" id="IPR014777">
    <property type="entry name" value="4pyrrole_Mease_sub1"/>
</dbReference>
<feature type="domain" description="Tetrapyrrole methylase" evidence="13">
    <location>
        <begin position="22"/>
        <end position="232"/>
    </location>
</feature>
<reference evidence="14 15" key="1">
    <citation type="submission" date="2017-10" db="EMBL/GenBank/DDBJ databases">
        <authorList>
            <person name="Banno H."/>
            <person name="Chua N.-H."/>
        </authorList>
    </citation>
    <scope>NUCLEOTIDE SEQUENCE [LARGE SCALE GENOMIC DNA]</scope>
    <source>
        <strain evidence="14">Vibrio tapetis CECT4600</strain>
    </source>
</reference>
<dbReference type="SUPFAM" id="SSF53790">
    <property type="entry name" value="Tetrapyrrole methylase"/>
    <property type="match status" value="1"/>
</dbReference>
<dbReference type="FunFam" id="3.40.1010.10:FF:000001">
    <property type="entry name" value="Siroheme synthase"/>
    <property type="match status" value="1"/>
</dbReference>
<comment type="pathway">
    <text evidence="12">Cofactor biosynthesis; adenosylcobalamin biosynthesis; precorrin-2 from uroporphyrinogen III: step 1/1.</text>
</comment>
<evidence type="ECO:0000256" key="11">
    <source>
        <dbReference type="ARBA" id="ARBA00025705"/>
    </source>
</evidence>
<dbReference type="EMBL" id="LT960612">
    <property type="protein sequence ID" value="SON53004.1"/>
    <property type="molecule type" value="Genomic_DNA"/>
</dbReference>
<evidence type="ECO:0000256" key="5">
    <source>
        <dbReference type="ARBA" id="ARBA00022679"/>
    </source>
</evidence>
<accession>A0A2N8ZM65</accession>
<protein>
    <recommendedName>
        <fullName evidence="2">uroporphyrinogen-III C-methyltransferase</fullName>
        <ecNumber evidence="2">2.1.1.107</ecNumber>
    </recommendedName>
</protein>
<dbReference type="UniPathway" id="UPA00262">
    <property type="reaction ID" value="UER00211"/>
</dbReference>
<dbReference type="Pfam" id="PF00590">
    <property type="entry name" value="TP_methylase"/>
    <property type="match status" value="1"/>
</dbReference>
<keyword evidence="6" id="KW-0949">S-adenosyl-L-methionine</keyword>
<dbReference type="NCBIfam" id="NF004790">
    <property type="entry name" value="PRK06136.1"/>
    <property type="match status" value="1"/>
</dbReference>
<keyword evidence="8" id="KW-0456">Lyase</keyword>
<dbReference type="GO" id="GO:0016829">
    <property type="term" value="F:lyase activity"/>
    <property type="evidence" value="ECO:0007669"/>
    <property type="project" value="UniProtKB-KW"/>
</dbReference>
<evidence type="ECO:0000256" key="6">
    <source>
        <dbReference type="ARBA" id="ARBA00022691"/>
    </source>
</evidence>
<dbReference type="InterPro" id="IPR035996">
    <property type="entry name" value="4pyrrol_Methylase_sf"/>
</dbReference>
<dbReference type="GO" id="GO:0019354">
    <property type="term" value="P:siroheme biosynthetic process"/>
    <property type="evidence" value="ECO:0007669"/>
    <property type="project" value="UniProtKB-UniPathway"/>
</dbReference>
<evidence type="ECO:0000259" key="13">
    <source>
        <dbReference type="Pfam" id="PF00590"/>
    </source>
</evidence>
<dbReference type="GO" id="GO:0009236">
    <property type="term" value="P:cobalamin biosynthetic process"/>
    <property type="evidence" value="ECO:0007669"/>
    <property type="project" value="UniProtKB-KW"/>
</dbReference>
<dbReference type="InterPro" id="IPR003043">
    <property type="entry name" value="Uropor_MeTrfase_CS"/>
</dbReference>
<evidence type="ECO:0000256" key="9">
    <source>
        <dbReference type="ARBA" id="ARBA00023244"/>
    </source>
</evidence>
<keyword evidence="7" id="KW-0560">Oxidoreductase</keyword>
<keyword evidence="3" id="KW-0169">Cobalamin biosynthesis</keyword>
<proteinExistence type="inferred from homology"/>
<keyword evidence="9" id="KW-0627">Porphyrin biosynthesis</keyword>
<comment type="similarity">
    <text evidence="1">Belongs to the precorrin methyltransferase family.</text>
</comment>
<dbReference type="InterPro" id="IPR014776">
    <property type="entry name" value="4pyrrole_Mease_sub2"/>
</dbReference>
<organism evidence="14 15">
    <name type="scientific">Vibrio tapetis subsp. tapetis</name>
    <dbReference type="NCBI Taxonomy" id="1671868"/>
    <lineage>
        <taxon>Bacteria</taxon>
        <taxon>Pseudomonadati</taxon>
        <taxon>Pseudomonadota</taxon>
        <taxon>Gammaproteobacteria</taxon>
        <taxon>Vibrionales</taxon>
        <taxon>Vibrionaceae</taxon>
        <taxon>Vibrio</taxon>
    </lineage>
</organism>
<comment type="pathway">
    <text evidence="11">Porphyrin-containing compound metabolism; siroheme biosynthesis; precorrin-2 from uroporphyrinogen III: step 1/1.</text>
</comment>
<dbReference type="PANTHER" id="PTHR45790">
    <property type="entry name" value="SIROHEME SYNTHASE-RELATED"/>
    <property type="match status" value="1"/>
</dbReference>
<evidence type="ECO:0000256" key="2">
    <source>
        <dbReference type="ARBA" id="ARBA00012162"/>
    </source>
</evidence>
<evidence type="ECO:0000256" key="1">
    <source>
        <dbReference type="ARBA" id="ARBA00005879"/>
    </source>
</evidence>
<dbReference type="NCBIfam" id="TIGR01469">
    <property type="entry name" value="cobA_cysG_Cterm"/>
    <property type="match status" value="1"/>
</dbReference>
<dbReference type="CDD" id="cd11642">
    <property type="entry name" value="SUMT"/>
    <property type="match status" value="1"/>
</dbReference>
<gene>
    <name evidence="14" type="ORF">VTAP4600_B1393</name>
</gene>
<keyword evidence="4 14" id="KW-0489">Methyltransferase</keyword>
<sequence>MMDNLASIKSSQATNSSSKQGKVILVGAGPGDPNLLTLGALNAMQSADVIVYDNLVSHEIRALFPADTTKKYVGKAKGQHSSTQEEINQILIETAKQGQTVCRVKGGDSFVFGRGGEEMLCLAKNGIKVNVVPGITAASGCTSYSNIPLTHRGLAQGCTYITAHAEKDLEIQWSALAQLNQTLVIYMGVSKVELISNNLIKAGMSSSTPVALIEKGCCPEQRTFTGRLDELAQLKEQHQVRSPALIVIGEVVSVAEQMKRLEETNQLSQLGPLSEQQTITLEMHLQSDEQKTEQLKLTA</sequence>
<dbReference type="GO" id="GO:0032259">
    <property type="term" value="P:methylation"/>
    <property type="evidence" value="ECO:0007669"/>
    <property type="project" value="UniProtKB-KW"/>
</dbReference>
<dbReference type="GO" id="GO:0016491">
    <property type="term" value="F:oxidoreductase activity"/>
    <property type="evidence" value="ECO:0007669"/>
    <property type="project" value="UniProtKB-KW"/>
</dbReference>
<name>A0A2N8ZM65_9VIBR</name>
<keyword evidence="15" id="KW-1185">Reference proteome</keyword>
<evidence type="ECO:0000256" key="12">
    <source>
        <dbReference type="ARBA" id="ARBA00060548"/>
    </source>
</evidence>
<evidence type="ECO:0000256" key="4">
    <source>
        <dbReference type="ARBA" id="ARBA00022603"/>
    </source>
</evidence>
<dbReference type="AlphaFoldDB" id="A0A2N8ZM65"/>
<dbReference type="EC" id="2.1.1.107" evidence="2"/>
<dbReference type="Gene3D" id="3.40.1010.10">
    <property type="entry name" value="Cobalt-precorrin-4 Transmethylase, Domain 1"/>
    <property type="match status" value="1"/>
</dbReference>
<dbReference type="Gene3D" id="3.30.950.10">
    <property type="entry name" value="Methyltransferase, Cobalt-precorrin-4 Transmethylase, Domain 2"/>
    <property type="match status" value="1"/>
</dbReference>
<dbReference type="GO" id="GO:0004851">
    <property type="term" value="F:uroporphyrin-III C-methyltransferase activity"/>
    <property type="evidence" value="ECO:0007669"/>
    <property type="project" value="UniProtKB-EC"/>
</dbReference>
<evidence type="ECO:0000313" key="15">
    <source>
        <dbReference type="Proteomes" id="UP000235828"/>
    </source>
</evidence>
<dbReference type="KEGG" id="vta:B1393"/>
<evidence type="ECO:0000256" key="7">
    <source>
        <dbReference type="ARBA" id="ARBA00023002"/>
    </source>
</evidence>